<gene>
    <name evidence="4" type="primary">AIM11</name>
    <name evidence="6" type="ORF">SEPCBS57363_001279</name>
</gene>
<comment type="similarity">
    <text evidence="4">Belongs to the AIM11 family.</text>
</comment>
<feature type="transmembrane region" description="Helical" evidence="4">
    <location>
        <begin position="76"/>
        <end position="93"/>
    </location>
</feature>
<evidence type="ECO:0000256" key="5">
    <source>
        <dbReference type="SAM" id="MobiDB-lite"/>
    </source>
</evidence>
<dbReference type="Proteomes" id="UP001642501">
    <property type="component" value="Unassembled WGS sequence"/>
</dbReference>
<evidence type="ECO:0000256" key="1">
    <source>
        <dbReference type="ARBA" id="ARBA00022692"/>
    </source>
</evidence>
<comment type="subcellular location">
    <subcellularLocation>
        <location evidence="4">Membrane</location>
        <topology evidence="4">Multi-pass membrane protein</topology>
    </subcellularLocation>
</comment>
<evidence type="ECO:0000313" key="6">
    <source>
        <dbReference type="EMBL" id="CAK7264830.1"/>
    </source>
</evidence>
<reference evidence="6 7" key="1">
    <citation type="submission" date="2024-01" db="EMBL/GenBank/DDBJ databases">
        <authorList>
            <person name="Allen C."/>
            <person name="Tagirdzhanova G."/>
        </authorList>
    </citation>
    <scope>NUCLEOTIDE SEQUENCE [LARGE SCALE GENOMIC DNA]</scope>
    <source>
        <strain evidence="6 7">CBS 573.63</strain>
    </source>
</reference>
<dbReference type="PANTHER" id="PTHR39136:SF1">
    <property type="entry name" value="ALTERED INHERITANCE OF MITOCHONDRIA PROTEIN 11"/>
    <property type="match status" value="1"/>
</dbReference>
<keyword evidence="3 4" id="KW-0472">Membrane</keyword>
<keyword evidence="2 4" id="KW-1133">Transmembrane helix</keyword>
<evidence type="ECO:0000256" key="2">
    <source>
        <dbReference type="ARBA" id="ARBA00022989"/>
    </source>
</evidence>
<dbReference type="PANTHER" id="PTHR39136">
    <property type="entry name" value="ALTERED INHERITANCE OF MITOCHONDRIA PROTEIN 11"/>
    <property type="match status" value="1"/>
</dbReference>
<evidence type="ECO:0000313" key="7">
    <source>
        <dbReference type="Proteomes" id="UP001642501"/>
    </source>
</evidence>
<feature type="transmembrane region" description="Helical" evidence="4">
    <location>
        <begin position="148"/>
        <end position="171"/>
    </location>
</feature>
<proteinExistence type="inferred from homology"/>
<keyword evidence="7" id="KW-1185">Reference proteome</keyword>
<name>A0ABP0D9C9_9PEZI</name>
<dbReference type="EMBL" id="CAWUOM010000012">
    <property type="protein sequence ID" value="CAK7264830.1"/>
    <property type="molecule type" value="Genomic_DNA"/>
</dbReference>
<feature type="compositionally biased region" description="Low complexity" evidence="5">
    <location>
        <begin position="18"/>
        <end position="44"/>
    </location>
</feature>
<evidence type="ECO:0000256" key="3">
    <source>
        <dbReference type="ARBA" id="ARBA00023136"/>
    </source>
</evidence>
<organism evidence="6 7">
    <name type="scientific">Sporothrix epigloea</name>
    <dbReference type="NCBI Taxonomy" id="1892477"/>
    <lineage>
        <taxon>Eukaryota</taxon>
        <taxon>Fungi</taxon>
        <taxon>Dikarya</taxon>
        <taxon>Ascomycota</taxon>
        <taxon>Pezizomycotina</taxon>
        <taxon>Sordariomycetes</taxon>
        <taxon>Sordariomycetidae</taxon>
        <taxon>Ophiostomatales</taxon>
        <taxon>Ophiostomataceae</taxon>
        <taxon>Sporothrix</taxon>
    </lineage>
</organism>
<sequence>MPIIASLFKQLLPPDSNSTKPADTSATASSKDAQTVSSQSQTSTPNRLITRTASIIAPQPQQRDSSLFGARSLKQLGLFFVGAGFFALSTSLTRRAVVRRKLAAELKFYSPSGTGMTTLSGSRASAESAAARATKEDAPHGSFLAIEALSLATLNVVTFFLMMTGGFSWALDLSSVDDLRALAQRYTRVPGTGDGAKIDEEAEREVAEWVSKMLKKSDGSLMGGSKKEDVERASK</sequence>
<dbReference type="InterPro" id="IPR038814">
    <property type="entry name" value="AIM11"/>
</dbReference>
<comment type="caution">
    <text evidence="6">The sequence shown here is derived from an EMBL/GenBank/DDBJ whole genome shotgun (WGS) entry which is preliminary data.</text>
</comment>
<feature type="region of interest" description="Disordered" evidence="5">
    <location>
        <begin position="14"/>
        <end position="47"/>
    </location>
</feature>
<evidence type="ECO:0000256" key="4">
    <source>
        <dbReference type="RuleBase" id="RU367098"/>
    </source>
</evidence>
<accession>A0ABP0D9C9</accession>
<protein>
    <recommendedName>
        <fullName evidence="4">Altered inheritance of mitochondria protein 11</fullName>
    </recommendedName>
</protein>
<keyword evidence="1 4" id="KW-0812">Transmembrane</keyword>